<dbReference type="InterPro" id="IPR020846">
    <property type="entry name" value="MFS_dom"/>
</dbReference>
<feature type="domain" description="Major facilitator superfamily (MFS) profile" evidence="8">
    <location>
        <begin position="29"/>
        <end position="479"/>
    </location>
</feature>
<feature type="transmembrane region" description="Helical" evidence="7">
    <location>
        <begin position="152"/>
        <end position="175"/>
    </location>
</feature>
<proteinExistence type="predicted"/>
<dbReference type="InterPro" id="IPR008969">
    <property type="entry name" value="CarboxyPept-like_regulatory"/>
</dbReference>
<evidence type="ECO:0000256" key="4">
    <source>
        <dbReference type="ARBA" id="ARBA00022989"/>
    </source>
</evidence>
<feature type="transmembrane region" description="Helical" evidence="7">
    <location>
        <begin position="282"/>
        <end position="303"/>
    </location>
</feature>
<dbReference type="PANTHER" id="PTHR42718">
    <property type="entry name" value="MAJOR FACILITATOR SUPERFAMILY MULTIDRUG TRANSPORTER MFSC"/>
    <property type="match status" value="1"/>
</dbReference>
<keyword evidence="10" id="KW-1185">Reference proteome</keyword>
<feature type="transmembrane region" description="Helical" evidence="7">
    <location>
        <begin position="215"/>
        <end position="233"/>
    </location>
</feature>
<dbReference type="InterPro" id="IPR011701">
    <property type="entry name" value="MFS"/>
</dbReference>
<dbReference type="RefSeq" id="WP_141785224.1">
    <property type="nucleotide sequence ID" value="NZ_BAAAIK010000007.1"/>
</dbReference>
<dbReference type="Gene3D" id="1.20.1250.20">
    <property type="entry name" value="MFS general substrate transporter like domains"/>
    <property type="match status" value="1"/>
</dbReference>
<feature type="transmembrane region" description="Helical" evidence="7">
    <location>
        <begin position="27"/>
        <end position="47"/>
    </location>
</feature>
<feature type="transmembrane region" description="Helical" evidence="7">
    <location>
        <begin position="118"/>
        <end position="140"/>
    </location>
</feature>
<evidence type="ECO:0000313" key="9">
    <source>
        <dbReference type="EMBL" id="TQL51190.1"/>
    </source>
</evidence>
<evidence type="ECO:0000313" key="10">
    <source>
        <dbReference type="Proteomes" id="UP000319516"/>
    </source>
</evidence>
<dbReference type="InterPro" id="IPR036259">
    <property type="entry name" value="MFS_trans_sf"/>
</dbReference>
<evidence type="ECO:0000256" key="2">
    <source>
        <dbReference type="ARBA" id="ARBA00022448"/>
    </source>
</evidence>
<dbReference type="Pfam" id="PF13620">
    <property type="entry name" value="CarboxypepD_reg"/>
    <property type="match status" value="2"/>
</dbReference>
<dbReference type="Proteomes" id="UP000319516">
    <property type="component" value="Unassembled WGS sequence"/>
</dbReference>
<dbReference type="PANTHER" id="PTHR42718:SF9">
    <property type="entry name" value="MAJOR FACILITATOR SUPERFAMILY MULTIDRUG TRANSPORTER MFSC"/>
    <property type="match status" value="1"/>
</dbReference>
<dbReference type="SUPFAM" id="SSF49478">
    <property type="entry name" value="Cna protein B-type domain"/>
    <property type="match status" value="1"/>
</dbReference>
<dbReference type="SUPFAM" id="SSF49464">
    <property type="entry name" value="Carboxypeptidase regulatory domain-like"/>
    <property type="match status" value="1"/>
</dbReference>
<feature type="transmembrane region" description="Helical" evidence="7">
    <location>
        <begin position="181"/>
        <end position="203"/>
    </location>
</feature>
<gene>
    <name evidence="9" type="ORF">FB467_2328</name>
</gene>
<comment type="caution">
    <text evidence="9">The sequence shown here is derived from an EMBL/GenBank/DDBJ whole genome shotgun (WGS) entry which is preliminary data.</text>
</comment>
<keyword evidence="5 7" id="KW-0472">Membrane</keyword>
<evidence type="ECO:0000259" key="8">
    <source>
        <dbReference type="PROSITE" id="PS50850"/>
    </source>
</evidence>
<dbReference type="GO" id="GO:0005975">
    <property type="term" value="P:carbohydrate metabolic process"/>
    <property type="evidence" value="ECO:0007669"/>
    <property type="project" value="UniProtKB-ARBA"/>
</dbReference>
<accession>A0A542YSY0</accession>
<feature type="transmembrane region" description="Helical" evidence="7">
    <location>
        <begin position="94"/>
        <end position="112"/>
    </location>
</feature>
<dbReference type="SUPFAM" id="SSF103473">
    <property type="entry name" value="MFS general substrate transporter"/>
    <property type="match status" value="1"/>
</dbReference>
<comment type="subcellular location">
    <subcellularLocation>
        <location evidence="1">Cell membrane</location>
        <topology evidence="1">Multi-pass membrane protein</topology>
    </subcellularLocation>
</comment>
<reference evidence="9 10" key="1">
    <citation type="submission" date="2019-06" db="EMBL/GenBank/DDBJ databases">
        <title>Sequencing the genomes of 1000 actinobacteria strains.</title>
        <authorList>
            <person name="Klenk H.-P."/>
        </authorList>
    </citation>
    <scope>NUCLEOTIDE SEQUENCE [LARGE SCALE GENOMIC DNA]</scope>
    <source>
        <strain evidence="9 10">DSM 12335</strain>
    </source>
</reference>
<dbReference type="GO" id="GO:0022857">
    <property type="term" value="F:transmembrane transporter activity"/>
    <property type="evidence" value="ECO:0007669"/>
    <property type="project" value="InterPro"/>
</dbReference>
<dbReference type="CDD" id="cd17504">
    <property type="entry name" value="MFS_MMR_MDR_like"/>
    <property type="match status" value="1"/>
</dbReference>
<dbReference type="AlphaFoldDB" id="A0A542YSY0"/>
<feature type="compositionally biased region" description="Polar residues" evidence="6">
    <location>
        <begin position="11"/>
        <end position="22"/>
    </location>
</feature>
<evidence type="ECO:0000256" key="3">
    <source>
        <dbReference type="ARBA" id="ARBA00022692"/>
    </source>
</evidence>
<feature type="region of interest" description="Disordered" evidence="6">
    <location>
        <begin position="1"/>
        <end position="22"/>
    </location>
</feature>
<feature type="transmembrane region" description="Helical" evidence="7">
    <location>
        <begin position="323"/>
        <end position="345"/>
    </location>
</feature>
<feature type="transmembrane region" description="Helical" evidence="7">
    <location>
        <begin position="421"/>
        <end position="440"/>
    </location>
</feature>
<dbReference type="PROSITE" id="PS50850">
    <property type="entry name" value="MFS"/>
    <property type="match status" value="1"/>
</dbReference>
<feature type="transmembrane region" description="Helical" evidence="7">
    <location>
        <begin position="245"/>
        <end position="262"/>
    </location>
</feature>
<dbReference type="InterPro" id="IPR013783">
    <property type="entry name" value="Ig-like_fold"/>
</dbReference>
<dbReference type="Gene3D" id="2.60.40.1120">
    <property type="entry name" value="Carboxypeptidase-like, regulatory domain"/>
    <property type="match status" value="1"/>
</dbReference>
<evidence type="ECO:0000256" key="5">
    <source>
        <dbReference type="ARBA" id="ARBA00023136"/>
    </source>
</evidence>
<dbReference type="EMBL" id="VFOP01000001">
    <property type="protein sequence ID" value="TQL51190.1"/>
    <property type="molecule type" value="Genomic_DNA"/>
</dbReference>
<evidence type="ECO:0000256" key="6">
    <source>
        <dbReference type="SAM" id="MobiDB-lite"/>
    </source>
</evidence>
<organism evidence="9 10">
    <name type="scientific">Ornithinicoccus hortensis</name>
    <dbReference type="NCBI Taxonomy" id="82346"/>
    <lineage>
        <taxon>Bacteria</taxon>
        <taxon>Bacillati</taxon>
        <taxon>Actinomycetota</taxon>
        <taxon>Actinomycetes</taxon>
        <taxon>Micrococcales</taxon>
        <taxon>Intrasporangiaceae</taxon>
        <taxon>Ornithinicoccus</taxon>
    </lineage>
</organism>
<evidence type="ECO:0000256" key="1">
    <source>
        <dbReference type="ARBA" id="ARBA00004651"/>
    </source>
</evidence>
<dbReference type="Gene3D" id="2.60.40.10">
    <property type="entry name" value="Immunoglobulins"/>
    <property type="match status" value="1"/>
</dbReference>
<sequence>MPRSAPPSEAVSPSGSQPTGRKQPSTALVITVLALCGTLVSLQQTLVLPLLPDFPEILNTSSDNASWLVTVTLLTAAVGTPIVSRLADMFGKRLMMVVCLVTVILGSLIAALSPSLPLVLTGRGLTGFGACLVPVGISIMRDHLPAERVGSGVALMSATLGIGGAVGMPLAGVIYEGLDWHALFWVSGAFAVLMLALVVWVVPESTVRTRGRFDYLGAVLLSAALSSLLLAISKAGSWGWTSERTIVLLVLAVLILSAWVPWELRSGQPLVDIRTSTRRTVLLTNAASILIGFAMFTNFLTSAQQVQMPAATGYGFGLSVVETGLAMLPGGILMVAMSPVAAWLIRRFGAREMLMAGALVIGVGFVLRVFLHSRLLDVLVASAVGSLGTALAFAAMPILIMRSVPITETASANGLNTLLRSIGTSTASATVAAVFAASVIDVEGAPVPSIEGYQLVFWLGTAAALGGATIAAFIRRHVPVAAREAQPADERVSVERAEVKPEGTEHELIVRGLVTGRSDKPIKQAVVTVLHPDGRHIDWGRTDNHGAFALALPGSGRYLVVASADGWAPQSGLVDLGEEEIEPIRMVRRLTLTGLVTDDGVPLPGVMLSLIRHSGEYVATAHADDEGRYEIGLPPPGRYVLTVVEPVNTRTRSRAVQVGSTSSTLDIDLLTGVPPHPERAAL</sequence>
<dbReference type="Gene3D" id="1.20.1720.10">
    <property type="entry name" value="Multidrug resistance protein D"/>
    <property type="match status" value="1"/>
</dbReference>
<feature type="transmembrane region" description="Helical" evidence="7">
    <location>
        <begin position="352"/>
        <end position="372"/>
    </location>
</feature>
<dbReference type="Pfam" id="PF07690">
    <property type="entry name" value="MFS_1"/>
    <property type="match status" value="1"/>
</dbReference>
<name>A0A542YSY0_9MICO</name>
<dbReference type="GO" id="GO:0005886">
    <property type="term" value="C:plasma membrane"/>
    <property type="evidence" value="ECO:0007669"/>
    <property type="project" value="UniProtKB-SubCell"/>
</dbReference>
<keyword evidence="3 7" id="KW-0812">Transmembrane</keyword>
<dbReference type="OrthoDB" id="4484751at2"/>
<feature type="transmembrane region" description="Helical" evidence="7">
    <location>
        <begin position="452"/>
        <end position="474"/>
    </location>
</feature>
<keyword evidence="2" id="KW-0813">Transport</keyword>
<evidence type="ECO:0000256" key="7">
    <source>
        <dbReference type="SAM" id="Phobius"/>
    </source>
</evidence>
<protein>
    <submittedName>
        <fullName evidence="9">Putative MFS family arabinose efflux permease</fullName>
    </submittedName>
</protein>
<keyword evidence="4 7" id="KW-1133">Transmembrane helix</keyword>
<feature type="transmembrane region" description="Helical" evidence="7">
    <location>
        <begin position="67"/>
        <end position="87"/>
    </location>
</feature>
<feature type="transmembrane region" description="Helical" evidence="7">
    <location>
        <begin position="378"/>
        <end position="400"/>
    </location>
</feature>